<sequence length="66" mass="7423">MPRKSGERGTISPRKPRPLDLPAKHSDLMTKHEDLSIVRGGRPAQQEQAAQQSTEDQVEQSQTHNH</sequence>
<dbReference type="RefSeq" id="WP_167525764.1">
    <property type="nucleotide sequence ID" value="NZ_CP157809.1"/>
</dbReference>
<comment type="caution">
    <text evidence="2">The sequence shown here is derived from an EMBL/GenBank/DDBJ whole genome shotgun (WGS) entry which is preliminary data.</text>
</comment>
<organism evidence="2 3">
    <name type="scientific">Streptomyces rapamycinicus</name>
    <dbReference type="NCBI Taxonomy" id="1226757"/>
    <lineage>
        <taxon>Bacteria</taxon>
        <taxon>Bacillati</taxon>
        <taxon>Actinomycetota</taxon>
        <taxon>Actinomycetes</taxon>
        <taxon>Kitasatosporales</taxon>
        <taxon>Streptomycetaceae</taxon>
        <taxon>Streptomyces</taxon>
        <taxon>Streptomyces violaceusniger group</taxon>
    </lineage>
</organism>
<evidence type="ECO:0000256" key="1">
    <source>
        <dbReference type="SAM" id="MobiDB-lite"/>
    </source>
</evidence>
<dbReference type="EMBL" id="JACHNG010000001">
    <property type="protein sequence ID" value="MBB4786895.1"/>
    <property type="molecule type" value="Genomic_DNA"/>
</dbReference>
<proteinExistence type="predicted"/>
<dbReference type="Proteomes" id="UP000530530">
    <property type="component" value="Unassembled WGS sequence"/>
</dbReference>
<feature type="compositionally biased region" description="Polar residues" evidence="1">
    <location>
        <begin position="53"/>
        <end position="66"/>
    </location>
</feature>
<reference evidence="2 3" key="1">
    <citation type="submission" date="2020-08" db="EMBL/GenBank/DDBJ databases">
        <title>Sequencing the genomes of 1000 actinobacteria strains.</title>
        <authorList>
            <person name="Klenk H.-P."/>
        </authorList>
    </citation>
    <scope>NUCLEOTIDE SEQUENCE [LARGE SCALE GENOMIC DNA]</scope>
    <source>
        <strain evidence="2 3">DSM 41530</strain>
    </source>
</reference>
<name>A0ABR6LX30_9ACTN</name>
<feature type="region of interest" description="Disordered" evidence="1">
    <location>
        <begin position="1"/>
        <end position="66"/>
    </location>
</feature>
<feature type="compositionally biased region" description="Basic and acidic residues" evidence="1">
    <location>
        <begin position="22"/>
        <end position="36"/>
    </location>
</feature>
<protein>
    <submittedName>
        <fullName evidence="2">Uncharacterized protein</fullName>
    </submittedName>
</protein>
<accession>A0ABR6LX30</accession>
<evidence type="ECO:0000313" key="3">
    <source>
        <dbReference type="Proteomes" id="UP000530530"/>
    </source>
</evidence>
<evidence type="ECO:0000313" key="2">
    <source>
        <dbReference type="EMBL" id="MBB4786895.1"/>
    </source>
</evidence>
<gene>
    <name evidence="2" type="ORF">BJY27_007856</name>
</gene>
<keyword evidence="3" id="KW-1185">Reference proteome</keyword>